<dbReference type="InterPro" id="IPR006426">
    <property type="entry name" value="Asn_synth_AEB"/>
</dbReference>
<dbReference type="InterPro" id="IPR033738">
    <property type="entry name" value="AsnB_N"/>
</dbReference>
<keyword evidence="6 8" id="KW-0315">Glutamine amidotransferase</keyword>
<feature type="domain" description="Glutamine amidotransferase type-2" evidence="11">
    <location>
        <begin position="2"/>
        <end position="215"/>
    </location>
</feature>
<keyword evidence="12" id="KW-0436">Ligase</keyword>
<dbReference type="RefSeq" id="WP_010959831.1">
    <property type="nucleotide sequence ID" value="NC_002977.6"/>
</dbReference>
<keyword evidence="5 9" id="KW-0067">ATP-binding</keyword>
<feature type="binding site" evidence="9">
    <location>
        <position position="102"/>
    </location>
    <ligand>
        <name>L-glutamine</name>
        <dbReference type="ChEBI" id="CHEBI:58359"/>
    </ligand>
</feature>
<dbReference type="InterPro" id="IPR001962">
    <property type="entry name" value="Asn_synthase"/>
</dbReference>
<dbReference type="eggNOG" id="COG0367">
    <property type="taxonomic scope" value="Bacteria"/>
</dbReference>
<dbReference type="PROSITE" id="PS51278">
    <property type="entry name" value="GATASE_TYPE_2"/>
    <property type="match status" value="1"/>
</dbReference>
<gene>
    <name evidence="12" type="ordered locus">MCA0472</name>
</gene>
<dbReference type="GO" id="GO:0004066">
    <property type="term" value="F:asparagine synthase (glutamine-hydrolyzing) activity"/>
    <property type="evidence" value="ECO:0007669"/>
    <property type="project" value="UniProtKB-EC"/>
</dbReference>
<evidence type="ECO:0000256" key="8">
    <source>
        <dbReference type="PIRSR" id="PIRSR001589-1"/>
    </source>
</evidence>
<evidence type="ECO:0000259" key="11">
    <source>
        <dbReference type="PROSITE" id="PS51278"/>
    </source>
</evidence>
<protein>
    <recommendedName>
        <fullName evidence="3">asparagine synthase (glutamine-hydrolyzing)</fullName>
        <ecNumber evidence="3">6.3.5.4</ecNumber>
    </recommendedName>
</protein>
<evidence type="ECO:0000256" key="6">
    <source>
        <dbReference type="ARBA" id="ARBA00022962"/>
    </source>
</evidence>
<evidence type="ECO:0000313" key="12">
    <source>
        <dbReference type="EMBL" id="AAU90350.1"/>
    </source>
</evidence>
<dbReference type="InterPro" id="IPR014729">
    <property type="entry name" value="Rossmann-like_a/b/a_fold"/>
</dbReference>
<keyword evidence="8" id="KW-0061">Asparagine biosynthesis</keyword>
<dbReference type="InterPro" id="IPR029055">
    <property type="entry name" value="Ntn_hydrolases_N"/>
</dbReference>
<dbReference type="InterPro" id="IPR051786">
    <property type="entry name" value="ASN_synthetase/amidase"/>
</dbReference>
<evidence type="ECO:0000256" key="5">
    <source>
        <dbReference type="ARBA" id="ARBA00022840"/>
    </source>
</evidence>
<evidence type="ECO:0000256" key="4">
    <source>
        <dbReference type="ARBA" id="ARBA00022741"/>
    </source>
</evidence>
<dbReference type="CDD" id="cd00712">
    <property type="entry name" value="AsnB"/>
    <property type="match status" value="1"/>
</dbReference>
<dbReference type="GO" id="GO:0006529">
    <property type="term" value="P:asparagine biosynthetic process"/>
    <property type="evidence" value="ECO:0007669"/>
    <property type="project" value="UniProtKB-KW"/>
</dbReference>
<dbReference type="NCBIfam" id="TIGR01536">
    <property type="entry name" value="asn_synth_AEB"/>
    <property type="match status" value="1"/>
</dbReference>
<dbReference type="PIRSF" id="PIRSF001589">
    <property type="entry name" value="Asn_synthetase_glu-h"/>
    <property type="match status" value="1"/>
</dbReference>
<dbReference type="PANTHER" id="PTHR43284">
    <property type="entry name" value="ASPARAGINE SYNTHETASE (GLUTAMINE-HYDROLYZING)"/>
    <property type="match status" value="1"/>
</dbReference>
<dbReference type="GO" id="GO:0005829">
    <property type="term" value="C:cytosol"/>
    <property type="evidence" value="ECO:0007669"/>
    <property type="project" value="TreeGrafter"/>
</dbReference>
<keyword evidence="8" id="KW-0028">Amino-acid biosynthesis</keyword>
<dbReference type="Gene3D" id="3.60.20.10">
    <property type="entry name" value="Glutamine Phosphoribosylpyrophosphate, subunit 1, domain 1"/>
    <property type="match status" value="1"/>
</dbReference>
<reference evidence="12 13" key="1">
    <citation type="journal article" date="2004" name="PLoS Biol.">
        <title>Genomic insights into methanotrophy: the complete genome sequence of Methylococcus capsulatus (Bath).</title>
        <authorList>
            <person name="Ward N.L."/>
            <person name="Larsen O."/>
            <person name="Sakwa J."/>
            <person name="Bruseth L."/>
            <person name="Khouri H.M."/>
            <person name="Durkin A.S."/>
            <person name="Dimitrov G."/>
            <person name="Jiang L."/>
            <person name="Scanlan D."/>
            <person name="Kang K.H."/>
            <person name="Lewis M.R."/>
            <person name="Nelson K.E."/>
            <person name="Methe B.A."/>
            <person name="Wu M."/>
            <person name="Heidelberg J.F."/>
            <person name="Paulsen I.T."/>
            <person name="Fouts D.E."/>
            <person name="Ravel J."/>
            <person name="Tettelin H."/>
            <person name="Ren Q."/>
            <person name="Read T.D."/>
            <person name="DeBoy R.T."/>
            <person name="Seshadri R."/>
            <person name="Salzberg S.L."/>
            <person name="Jensen H.B."/>
            <person name="Birkeland N.K."/>
            <person name="Nelson W.C."/>
            <person name="Dodson R.J."/>
            <person name="Grindhaug S.H."/>
            <person name="Holt I.E."/>
            <person name="Eidhammer I."/>
            <person name="Jonasen I."/>
            <person name="Vanaken S."/>
            <person name="Utterback T.R."/>
            <person name="Feldblyum T.V."/>
            <person name="Fraser C.M."/>
            <person name="Lillehaug J.R."/>
            <person name="Eisen J.A."/>
        </authorList>
    </citation>
    <scope>NUCLEOTIDE SEQUENCE [LARGE SCALE GENOMIC DNA]</scope>
    <source>
        <strain evidence="13">ATCC 33009 / NCIMB 11132 / Bath</strain>
    </source>
</reference>
<proteinExistence type="inferred from homology"/>
<accession>Q60BJ4</accession>
<dbReference type="Pfam" id="PF13537">
    <property type="entry name" value="GATase_7"/>
    <property type="match status" value="1"/>
</dbReference>
<dbReference type="Proteomes" id="UP000006821">
    <property type="component" value="Chromosome"/>
</dbReference>
<evidence type="ECO:0000256" key="2">
    <source>
        <dbReference type="ARBA" id="ARBA00005752"/>
    </source>
</evidence>
<comment type="similarity">
    <text evidence="2">Belongs to the asparagine synthetase family.</text>
</comment>
<dbReference type="EC" id="6.3.5.4" evidence="3"/>
<dbReference type="PANTHER" id="PTHR43284:SF1">
    <property type="entry name" value="ASPARAGINE SYNTHETASE"/>
    <property type="match status" value="1"/>
</dbReference>
<evidence type="ECO:0000256" key="9">
    <source>
        <dbReference type="PIRSR" id="PIRSR001589-2"/>
    </source>
</evidence>
<evidence type="ECO:0000256" key="1">
    <source>
        <dbReference type="ARBA" id="ARBA00005187"/>
    </source>
</evidence>
<comment type="catalytic activity">
    <reaction evidence="7">
        <text>L-aspartate + L-glutamine + ATP + H2O = L-asparagine + L-glutamate + AMP + diphosphate + H(+)</text>
        <dbReference type="Rhea" id="RHEA:12228"/>
        <dbReference type="ChEBI" id="CHEBI:15377"/>
        <dbReference type="ChEBI" id="CHEBI:15378"/>
        <dbReference type="ChEBI" id="CHEBI:29985"/>
        <dbReference type="ChEBI" id="CHEBI:29991"/>
        <dbReference type="ChEBI" id="CHEBI:30616"/>
        <dbReference type="ChEBI" id="CHEBI:33019"/>
        <dbReference type="ChEBI" id="CHEBI:58048"/>
        <dbReference type="ChEBI" id="CHEBI:58359"/>
        <dbReference type="ChEBI" id="CHEBI:456215"/>
        <dbReference type="EC" id="6.3.5.4"/>
    </reaction>
</comment>
<feature type="site" description="Important for beta-aspartyl-AMP intermediate formation" evidence="10">
    <location>
        <position position="364"/>
    </location>
</feature>
<dbReference type="CDD" id="cd01991">
    <property type="entry name" value="Asn_synthase_B_C"/>
    <property type="match status" value="1"/>
</dbReference>
<sequence>MCGISGLVQLEGVADTSAMRRSVETMVKALAHRGPDDSGVAGDGSAVFGMARLAIRGCHDGRQPMVDAETGVMMVCNGEIDNHAELRGWLAERGRAVEHATDVAVIPGLYLELGDGFVERLVGAFALAVWDPRRGRLLLARDRAGERPLFYACRDGRVSFASQAAALVAGSPEPYPADEAAVQAFLKAGYFEAPASPFAGMRKVLPGERIAIDVKGVERSRYWRLNFTRGPARKNPLDEFDAVFREAVRRQSEVEVDFGAFLSGGVDSSLVTAVMRSVHPDRKLKAFGLRFSESSYDEGVFAERVAESLGVDYTPIWVRPEDFPETLADLVRQSGEPLADPAWVPTALLARRASDEVRVALVGEGADELFGGYPTYFGARLAERYSRLPGGLRALIRKAVEAWPVSDKKVTVSFLLKRFVQGDELDFLARHVLWTSSIPPALLRRLGVTPPETPHVAGPQETMLDRLQQHDLETSLAEGLLTKADRASMRSALELRAPFLDKDVIEFAATLPERERVQGLETKVFLKRVALRYLPKDIVYRKKRGLSVPLSAWLRGPLHDWAEARISSPRLEELGINRAAALELLREHERRSADHARALWTLIVVSEWLEWKAGMEAHPAAFTA</sequence>
<comment type="pathway">
    <text evidence="1">Amino-acid biosynthesis; L-asparagine biosynthesis; L-asparagine from L-aspartate (L-Gln route): step 1/1.</text>
</comment>
<dbReference type="GO" id="GO:0005524">
    <property type="term" value="F:ATP binding"/>
    <property type="evidence" value="ECO:0007669"/>
    <property type="project" value="UniProtKB-KW"/>
</dbReference>
<dbReference type="KEGG" id="mca:MCA0472"/>
<feature type="active site" description="For GATase activity" evidence="8">
    <location>
        <position position="2"/>
    </location>
</feature>
<dbReference type="SUPFAM" id="SSF52402">
    <property type="entry name" value="Adenine nucleotide alpha hydrolases-like"/>
    <property type="match status" value="1"/>
</dbReference>
<dbReference type="Gene3D" id="3.40.50.620">
    <property type="entry name" value="HUPs"/>
    <property type="match status" value="1"/>
</dbReference>
<dbReference type="SUPFAM" id="SSF56235">
    <property type="entry name" value="N-terminal nucleophile aminohydrolases (Ntn hydrolases)"/>
    <property type="match status" value="1"/>
</dbReference>
<evidence type="ECO:0000256" key="7">
    <source>
        <dbReference type="ARBA" id="ARBA00048741"/>
    </source>
</evidence>
<dbReference type="STRING" id="243233.MCA0472"/>
<name>Q60BJ4_METCA</name>
<organism evidence="12 13">
    <name type="scientific">Methylococcus capsulatus (strain ATCC 33009 / NCIMB 11132 / Bath)</name>
    <dbReference type="NCBI Taxonomy" id="243233"/>
    <lineage>
        <taxon>Bacteria</taxon>
        <taxon>Pseudomonadati</taxon>
        <taxon>Pseudomonadota</taxon>
        <taxon>Gammaproteobacteria</taxon>
        <taxon>Methylococcales</taxon>
        <taxon>Methylococcaceae</taxon>
        <taxon>Methylococcus</taxon>
    </lineage>
</organism>
<dbReference type="GeneID" id="88222815"/>
<dbReference type="AlphaFoldDB" id="Q60BJ4"/>
<evidence type="ECO:0000313" key="13">
    <source>
        <dbReference type="Proteomes" id="UP000006821"/>
    </source>
</evidence>
<keyword evidence="4 9" id="KW-0547">Nucleotide-binding</keyword>
<dbReference type="EMBL" id="AE017282">
    <property type="protein sequence ID" value="AAU90350.1"/>
    <property type="molecule type" value="Genomic_DNA"/>
</dbReference>
<dbReference type="HOGENOM" id="CLU_014658_3_1_6"/>
<dbReference type="Pfam" id="PF00733">
    <property type="entry name" value="Asn_synthase"/>
    <property type="match status" value="1"/>
</dbReference>
<evidence type="ECO:0000256" key="10">
    <source>
        <dbReference type="PIRSR" id="PIRSR001589-3"/>
    </source>
</evidence>
<evidence type="ECO:0000256" key="3">
    <source>
        <dbReference type="ARBA" id="ARBA00012737"/>
    </source>
</evidence>
<dbReference type="InterPro" id="IPR017932">
    <property type="entry name" value="GATase_2_dom"/>
</dbReference>